<accession>A0A6H0ZTZ9</accession>
<protein>
    <submittedName>
        <fullName evidence="2">Uncharacterized protein</fullName>
    </submittedName>
</protein>
<reference evidence="2 3" key="1">
    <citation type="submission" date="2020-04" db="EMBL/GenBank/DDBJ databases">
        <title>FDA dAtabase for Regulatory Grade micrObial Sequences (FDA-ARGOS): Supporting development and validation of Infectious Disease Dx tests.</title>
        <authorList>
            <person name="Sciortino C."/>
            <person name="Tallon L."/>
            <person name="Sadzewicz L."/>
            <person name="Vavikolanu K."/>
            <person name="Mehta A."/>
            <person name="Aluvathingal J."/>
            <person name="Nadendla S."/>
            <person name="Nandy P."/>
            <person name="Geyer C."/>
            <person name="Yan Y."/>
            <person name="Sichtig H."/>
        </authorList>
    </citation>
    <scope>NUCLEOTIDE SEQUENCE [LARGE SCALE GENOMIC DNA]</scope>
    <source>
        <strain evidence="2 3">FDAARGOS_633</strain>
    </source>
</reference>
<organism evidence="2 3">
    <name type="scientific">Agrobacterium pusense</name>
    <dbReference type="NCBI Taxonomy" id="648995"/>
    <lineage>
        <taxon>Bacteria</taxon>
        <taxon>Pseudomonadati</taxon>
        <taxon>Pseudomonadota</taxon>
        <taxon>Alphaproteobacteria</taxon>
        <taxon>Hyphomicrobiales</taxon>
        <taxon>Rhizobiaceae</taxon>
        <taxon>Rhizobium/Agrobacterium group</taxon>
        <taxon>Agrobacterium</taxon>
    </lineage>
</organism>
<proteinExistence type="predicted"/>
<dbReference type="EMBL" id="CP050899">
    <property type="protein sequence ID" value="QIX23703.1"/>
    <property type="molecule type" value="Genomic_DNA"/>
</dbReference>
<dbReference type="AlphaFoldDB" id="A0A6H0ZTZ9"/>
<name>A0A6H0ZTZ9_9HYPH</name>
<dbReference type="Proteomes" id="UP000500870">
    <property type="component" value="Chromosome 3"/>
</dbReference>
<dbReference type="RefSeq" id="WP_177319323.1">
    <property type="nucleotide sequence ID" value="NZ_CP050899.1"/>
</dbReference>
<gene>
    <name evidence="2" type="ORF">FOB41_21330</name>
</gene>
<evidence type="ECO:0000256" key="1">
    <source>
        <dbReference type="SAM" id="MobiDB-lite"/>
    </source>
</evidence>
<sequence>MTREQRKRLPKAGLIRFEWSSYSYIAKFRLANAMKVQIGRLSIVWRMPWLEHSARRLHPEVFGSPPHDHHRARAGEAQWLK</sequence>
<evidence type="ECO:0000313" key="3">
    <source>
        <dbReference type="Proteomes" id="UP000500870"/>
    </source>
</evidence>
<feature type="region of interest" description="Disordered" evidence="1">
    <location>
        <begin position="61"/>
        <end position="81"/>
    </location>
</feature>
<evidence type="ECO:0000313" key="2">
    <source>
        <dbReference type="EMBL" id="QIX23703.1"/>
    </source>
</evidence>